<evidence type="ECO:0000313" key="2">
    <source>
        <dbReference type="EMBL" id="MDC0722781.1"/>
    </source>
</evidence>
<organism evidence="2 3">
    <name type="scientific">Nannocystis bainbridge</name>
    <dbReference type="NCBI Taxonomy" id="2995303"/>
    <lineage>
        <taxon>Bacteria</taxon>
        <taxon>Pseudomonadati</taxon>
        <taxon>Myxococcota</taxon>
        <taxon>Polyangia</taxon>
        <taxon>Nannocystales</taxon>
        <taxon>Nannocystaceae</taxon>
        <taxon>Nannocystis</taxon>
    </lineage>
</organism>
<reference evidence="2 3" key="1">
    <citation type="submission" date="2022-11" db="EMBL/GenBank/DDBJ databases">
        <title>Minimal conservation of predation-associated metabolite biosynthetic gene clusters underscores biosynthetic potential of Myxococcota including descriptions for ten novel species: Archangium lansinium sp. nov., Myxococcus landrumus sp. nov., Nannocystis bai.</title>
        <authorList>
            <person name="Ahearne A."/>
            <person name="Stevens C."/>
            <person name="Dowd S."/>
        </authorList>
    </citation>
    <scope>NUCLEOTIDE SEQUENCE [LARGE SCALE GENOMIC DNA]</scope>
    <source>
        <strain evidence="2 3">BB15-2</strain>
    </source>
</reference>
<evidence type="ECO:0000256" key="1">
    <source>
        <dbReference type="SAM" id="MobiDB-lite"/>
    </source>
</evidence>
<accession>A0ABT5EAA5</accession>
<evidence type="ECO:0000313" key="3">
    <source>
        <dbReference type="Proteomes" id="UP001221686"/>
    </source>
</evidence>
<feature type="region of interest" description="Disordered" evidence="1">
    <location>
        <begin position="1"/>
        <end position="23"/>
    </location>
</feature>
<sequence>MHAASVGRPAARGEEPAPAPGPAAVVEGRAGAEVRAAIECATLRSGGPMTLITPRVRARGRRLGTRWPRSMGVESCDVTMAEEMARSGIRGRREVDGMTRKFFGVICFLALACRGEAPREPATADGRAGRGQAAAPGASRASICPLVPARTEPHGVAGDYQRRRDEVSGTEIWEHRATGARPTGPELTARLDDAQRDRLSAVQGVNGHGIAMCCEPGLQVGYACLLVTAEPAELDAEELARELAAMFARASDLDYEVIVFPEGLGR</sequence>
<keyword evidence="3" id="KW-1185">Reference proteome</keyword>
<dbReference type="Proteomes" id="UP001221686">
    <property type="component" value="Unassembled WGS sequence"/>
</dbReference>
<dbReference type="RefSeq" id="WP_272091319.1">
    <property type="nucleotide sequence ID" value="NZ_JAQNDL010000004.1"/>
</dbReference>
<proteinExistence type="predicted"/>
<gene>
    <name evidence="2" type="ORF">POL25_38180</name>
</gene>
<dbReference type="EMBL" id="JAQNDL010000004">
    <property type="protein sequence ID" value="MDC0722781.1"/>
    <property type="molecule type" value="Genomic_DNA"/>
</dbReference>
<protein>
    <submittedName>
        <fullName evidence="2">Uncharacterized protein</fullName>
    </submittedName>
</protein>
<comment type="caution">
    <text evidence="2">The sequence shown here is derived from an EMBL/GenBank/DDBJ whole genome shotgun (WGS) entry which is preliminary data.</text>
</comment>
<name>A0ABT5EAA5_9BACT</name>